<evidence type="ECO:0000256" key="2">
    <source>
        <dbReference type="ARBA" id="ARBA00005992"/>
    </source>
</evidence>
<feature type="signal peptide" evidence="10">
    <location>
        <begin position="1"/>
        <end position="21"/>
    </location>
</feature>
<keyword evidence="7 9" id="KW-0573">Peptidoglycan synthesis</keyword>
<keyword evidence="3" id="KW-0328">Glycosyltransferase</keyword>
<evidence type="ECO:0000313" key="13">
    <source>
        <dbReference type="EMBL" id="PIW66036.1"/>
    </source>
</evidence>
<keyword evidence="5" id="KW-0378">Hydrolase</keyword>
<dbReference type="SMART" id="SM00257">
    <property type="entry name" value="LysM"/>
    <property type="match status" value="1"/>
</dbReference>
<comment type="similarity">
    <text evidence="2">Belongs to the YkuD family.</text>
</comment>
<dbReference type="GO" id="GO:0018104">
    <property type="term" value="P:peptidoglycan-protein cross-linking"/>
    <property type="evidence" value="ECO:0007669"/>
    <property type="project" value="TreeGrafter"/>
</dbReference>
<keyword evidence="10" id="KW-0732">Signal</keyword>
<dbReference type="EMBL" id="PFGP01000124">
    <property type="protein sequence ID" value="PIW66036.1"/>
    <property type="molecule type" value="Genomic_DNA"/>
</dbReference>
<dbReference type="CDD" id="cd16913">
    <property type="entry name" value="YkuD_like"/>
    <property type="match status" value="1"/>
</dbReference>
<evidence type="ECO:0000256" key="7">
    <source>
        <dbReference type="ARBA" id="ARBA00022984"/>
    </source>
</evidence>
<feature type="chain" id="PRO_5014364647" evidence="10">
    <location>
        <begin position="22"/>
        <end position="264"/>
    </location>
</feature>
<evidence type="ECO:0000256" key="8">
    <source>
        <dbReference type="ARBA" id="ARBA00023316"/>
    </source>
</evidence>
<evidence type="ECO:0000313" key="14">
    <source>
        <dbReference type="Proteomes" id="UP000231267"/>
    </source>
</evidence>
<feature type="domain" description="L,D-TPase catalytic" evidence="12">
    <location>
        <begin position="143"/>
        <end position="263"/>
    </location>
</feature>
<protein>
    <submittedName>
        <fullName evidence="13">Uncharacterized protein</fullName>
    </submittedName>
</protein>
<dbReference type="Proteomes" id="UP000231267">
    <property type="component" value="Unassembled WGS sequence"/>
</dbReference>
<feature type="domain" description="LysM" evidence="11">
    <location>
        <begin position="95"/>
        <end position="138"/>
    </location>
</feature>
<evidence type="ECO:0000259" key="11">
    <source>
        <dbReference type="PROSITE" id="PS51782"/>
    </source>
</evidence>
<dbReference type="Pfam" id="PF01476">
    <property type="entry name" value="LysM"/>
    <property type="match status" value="1"/>
</dbReference>
<dbReference type="AlphaFoldDB" id="A0A2J0LMU1"/>
<dbReference type="PANTHER" id="PTHR30582:SF24">
    <property type="entry name" value="L,D-TRANSPEPTIDASE ERFK_SRFK-RELATED"/>
    <property type="match status" value="1"/>
</dbReference>
<gene>
    <name evidence="13" type="ORF">COW11_05490</name>
</gene>
<accession>A0A2J0LMU1</accession>
<organism evidence="13 14">
    <name type="scientific">Candidatus Taenaricola geysiri</name>
    <dbReference type="NCBI Taxonomy" id="1974752"/>
    <lineage>
        <taxon>Bacteria</taxon>
        <taxon>Pseudomonadati</taxon>
        <taxon>Candidatus Omnitrophota</taxon>
        <taxon>Candidatus Taenaricola</taxon>
    </lineage>
</organism>
<name>A0A2J0LMU1_9BACT</name>
<proteinExistence type="inferred from homology"/>
<evidence type="ECO:0000256" key="10">
    <source>
        <dbReference type="SAM" id="SignalP"/>
    </source>
</evidence>
<sequence length="264" mass="28913">MNKKIWLATVSFAAVCAMAFAGIGIKNNMRNSKLKAQFAQAEQSQAGGNLIEARDAYKGLMQQNFDVEKAKEVYGKIEKLNVDILFSPVKTEDSVIYKVQPGDTLDAIAKKYGTTVQLIKRANNLTSSMIKPGAELKVNTAKFSIVVDKSQNILTLKANEQAIKTYNVATGTNNCTPVGIFKIATKIIDPPWYSSGRIIPPDDPKNILGSRWMGFTIKSYGIHGTTDDSSIGTQQTQGCVRMHNSDVEELYDIIPVGTEVTILD</sequence>
<dbReference type="InterPro" id="IPR018392">
    <property type="entry name" value="LysM"/>
</dbReference>
<dbReference type="InterPro" id="IPR050979">
    <property type="entry name" value="LD-transpeptidase"/>
</dbReference>
<evidence type="ECO:0000256" key="9">
    <source>
        <dbReference type="PROSITE-ProRule" id="PRU01373"/>
    </source>
</evidence>
<dbReference type="InterPro" id="IPR038063">
    <property type="entry name" value="Transpep_catalytic_dom"/>
</dbReference>
<dbReference type="SUPFAM" id="SSF54106">
    <property type="entry name" value="LysM domain"/>
    <property type="match status" value="1"/>
</dbReference>
<evidence type="ECO:0000256" key="4">
    <source>
        <dbReference type="ARBA" id="ARBA00022679"/>
    </source>
</evidence>
<dbReference type="GO" id="GO:0071555">
    <property type="term" value="P:cell wall organization"/>
    <property type="evidence" value="ECO:0007669"/>
    <property type="project" value="UniProtKB-UniRule"/>
</dbReference>
<dbReference type="UniPathway" id="UPA00219"/>
<reference evidence="13 14" key="1">
    <citation type="submission" date="2017-09" db="EMBL/GenBank/DDBJ databases">
        <title>Depth-based differentiation of microbial function through sediment-hosted aquifers and enrichment of novel symbionts in the deep terrestrial subsurface.</title>
        <authorList>
            <person name="Probst A.J."/>
            <person name="Ladd B."/>
            <person name="Jarett J.K."/>
            <person name="Geller-Mcgrath D.E."/>
            <person name="Sieber C.M."/>
            <person name="Emerson J.B."/>
            <person name="Anantharaman K."/>
            <person name="Thomas B.C."/>
            <person name="Malmstrom R."/>
            <person name="Stieglmeier M."/>
            <person name="Klingl A."/>
            <person name="Woyke T."/>
            <person name="Ryan C.M."/>
            <person name="Banfield J.F."/>
        </authorList>
    </citation>
    <scope>NUCLEOTIDE SEQUENCE [LARGE SCALE GENOMIC DNA]</scope>
    <source>
        <strain evidence="13">CG12_big_fil_rev_8_21_14_0_65_43_15</strain>
    </source>
</reference>
<dbReference type="CDD" id="cd00118">
    <property type="entry name" value="LysM"/>
    <property type="match status" value="1"/>
</dbReference>
<feature type="active site" description="Nucleophile" evidence="9">
    <location>
        <position position="239"/>
    </location>
</feature>
<dbReference type="GO" id="GO:0071972">
    <property type="term" value="F:peptidoglycan L,D-transpeptidase activity"/>
    <property type="evidence" value="ECO:0007669"/>
    <property type="project" value="TreeGrafter"/>
</dbReference>
<dbReference type="GO" id="GO:0016757">
    <property type="term" value="F:glycosyltransferase activity"/>
    <property type="evidence" value="ECO:0007669"/>
    <property type="project" value="UniProtKB-KW"/>
</dbReference>
<evidence type="ECO:0000256" key="5">
    <source>
        <dbReference type="ARBA" id="ARBA00022801"/>
    </source>
</evidence>
<dbReference type="GO" id="GO:0005576">
    <property type="term" value="C:extracellular region"/>
    <property type="evidence" value="ECO:0007669"/>
    <property type="project" value="TreeGrafter"/>
</dbReference>
<comment type="pathway">
    <text evidence="1 9">Cell wall biogenesis; peptidoglycan biosynthesis.</text>
</comment>
<comment type="caution">
    <text evidence="13">The sequence shown here is derived from an EMBL/GenBank/DDBJ whole genome shotgun (WGS) entry which is preliminary data.</text>
</comment>
<dbReference type="PROSITE" id="PS51782">
    <property type="entry name" value="LYSM"/>
    <property type="match status" value="1"/>
</dbReference>
<keyword evidence="4" id="KW-0808">Transferase</keyword>
<evidence type="ECO:0000256" key="6">
    <source>
        <dbReference type="ARBA" id="ARBA00022960"/>
    </source>
</evidence>
<keyword evidence="6 9" id="KW-0133">Cell shape</keyword>
<dbReference type="PANTHER" id="PTHR30582">
    <property type="entry name" value="L,D-TRANSPEPTIDASE"/>
    <property type="match status" value="1"/>
</dbReference>
<dbReference type="GO" id="GO:0008360">
    <property type="term" value="P:regulation of cell shape"/>
    <property type="evidence" value="ECO:0007669"/>
    <property type="project" value="UniProtKB-UniRule"/>
</dbReference>
<evidence type="ECO:0000256" key="3">
    <source>
        <dbReference type="ARBA" id="ARBA00022676"/>
    </source>
</evidence>
<evidence type="ECO:0000259" key="12">
    <source>
        <dbReference type="PROSITE" id="PS52029"/>
    </source>
</evidence>
<dbReference type="Gene3D" id="2.40.440.10">
    <property type="entry name" value="L,D-transpeptidase catalytic domain-like"/>
    <property type="match status" value="1"/>
</dbReference>
<keyword evidence="8 9" id="KW-0961">Cell wall biogenesis/degradation</keyword>
<dbReference type="Pfam" id="PF03734">
    <property type="entry name" value="YkuD"/>
    <property type="match status" value="1"/>
</dbReference>
<dbReference type="InterPro" id="IPR036779">
    <property type="entry name" value="LysM_dom_sf"/>
</dbReference>
<dbReference type="InterPro" id="IPR005490">
    <property type="entry name" value="LD_TPept_cat_dom"/>
</dbReference>
<evidence type="ECO:0000256" key="1">
    <source>
        <dbReference type="ARBA" id="ARBA00004752"/>
    </source>
</evidence>
<feature type="active site" description="Proton donor/acceptor" evidence="9">
    <location>
        <position position="223"/>
    </location>
</feature>
<dbReference type="PROSITE" id="PS52029">
    <property type="entry name" value="LD_TPASE"/>
    <property type="match status" value="1"/>
</dbReference>
<dbReference type="SUPFAM" id="SSF141523">
    <property type="entry name" value="L,D-transpeptidase catalytic domain-like"/>
    <property type="match status" value="1"/>
</dbReference>
<dbReference type="Gene3D" id="3.10.350.10">
    <property type="entry name" value="LysM domain"/>
    <property type="match status" value="1"/>
</dbReference>